<evidence type="ECO:0000313" key="4">
    <source>
        <dbReference type="Proteomes" id="UP000266841"/>
    </source>
</evidence>
<organism evidence="3 4">
    <name type="scientific">Thalassiosira oceanica</name>
    <name type="common">Marine diatom</name>
    <dbReference type="NCBI Taxonomy" id="159749"/>
    <lineage>
        <taxon>Eukaryota</taxon>
        <taxon>Sar</taxon>
        <taxon>Stramenopiles</taxon>
        <taxon>Ochrophyta</taxon>
        <taxon>Bacillariophyta</taxon>
        <taxon>Coscinodiscophyceae</taxon>
        <taxon>Thalassiosirophycidae</taxon>
        <taxon>Thalassiosirales</taxon>
        <taxon>Thalassiosiraceae</taxon>
        <taxon>Thalassiosira</taxon>
    </lineage>
</organism>
<name>K0R5Z0_THAOC</name>
<dbReference type="SUPFAM" id="SSF51045">
    <property type="entry name" value="WW domain"/>
    <property type="match status" value="1"/>
</dbReference>
<feature type="region of interest" description="Disordered" evidence="1">
    <location>
        <begin position="1"/>
        <end position="20"/>
    </location>
</feature>
<keyword evidence="4" id="KW-1185">Reference proteome</keyword>
<gene>
    <name evidence="3" type="ORF">THAOC_32498</name>
</gene>
<feature type="compositionally biased region" description="Gly residues" evidence="1">
    <location>
        <begin position="219"/>
        <end position="239"/>
    </location>
</feature>
<feature type="non-terminal residue" evidence="3">
    <location>
        <position position="1"/>
    </location>
</feature>
<evidence type="ECO:0000256" key="1">
    <source>
        <dbReference type="SAM" id="MobiDB-lite"/>
    </source>
</evidence>
<dbReference type="Proteomes" id="UP000266841">
    <property type="component" value="Unassembled WGS sequence"/>
</dbReference>
<feature type="domain" description="WW" evidence="2">
    <location>
        <begin position="512"/>
        <end position="539"/>
    </location>
</feature>
<dbReference type="Gene3D" id="2.20.70.10">
    <property type="match status" value="1"/>
</dbReference>
<dbReference type="OrthoDB" id="422362at2759"/>
<sequence length="597" mass="63333">TAAPRRRDPRGRRRRAWGTPAATTACRSAPGCVAINLAENLDDDDSLEGPCRDGWMDAALALSSSIDGVSDMIRTSAASYGSSADVLRVCLDDPDGGSSDGGEPAMSGADRSLLETTAASMAPQIEQLRRTIPADPPGGAAETGPSAHRPGSPRASSAGSRSRSSSECRAAVPEGRVQLVVGGGCGRRGAESAGRVRPPRPLQLGRGGREEASAAPRSVGGGVARPRQGQGGEGGGGAGLPRAVAGPDDERAAVRIGPDGPAGSGTESHPAAGPDPTTAFPRPEQRGDGGGAFCPVPGTVRGRRSRPHRPPPARVGRAPRHLPARRPRLRPQGRVEHVRDHPAALALHGPHRRAGRGRGGDPRPGREEQGERRQGSGSAGRRGDEGGEEQASHGHVHCGERCAAAVLQLDHSVKLRCVWGLEVSVLKNRPTKSKTPTMTSRTSLSTRHQLRVFRWDVDPSLEVAGFDIRNQLANSIKAQVEMCLQVEDNQEKGPSKFSGAIDAATADRAMRWKEATDSEGNTYYYHDGTKEVRWDKPLFYREDPSKRGNSTVEEQASFAVTFQEADEQVITVDRTAEEEEDVVRDVVNPTVSAMFSR</sequence>
<dbReference type="SMART" id="SM00456">
    <property type="entry name" value="WW"/>
    <property type="match status" value="1"/>
</dbReference>
<dbReference type="eggNOG" id="ENOG502SVBA">
    <property type="taxonomic scope" value="Eukaryota"/>
</dbReference>
<dbReference type="InterPro" id="IPR001202">
    <property type="entry name" value="WW_dom"/>
</dbReference>
<feature type="compositionally biased region" description="Basic residues" evidence="1">
    <location>
        <begin position="301"/>
        <end position="331"/>
    </location>
</feature>
<feature type="compositionally biased region" description="Basic residues" evidence="1">
    <location>
        <begin position="7"/>
        <end position="16"/>
    </location>
</feature>
<feature type="compositionally biased region" description="Basic and acidic residues" evidence="1">
    <location>
        <begin position="358"/>
        <end position="374"/>
    </location>
</feature>
<dbReference type="AlphaFoldDB" id="K0R5Z0"/>
<reference evidence="3 4" key="1">
    <citation type="journal article" date="2012" name="Genome Biol.">
        <title>Genome and low-iron response of an oceanic diatom adapted to chronic iron limitation.</title>
        <authorList>
            <person name="Lommer M."/>
            <person name="Specht M."/>
            <person name="Roy A.S."/>
            <person name="Kraemer L."/>
            <person name="Andreson R."/>
            <person name="Gutowska M.A."/>
            <person name="Wolf J."/>
            <person name="Bergner S.V."/>
            <person name="Schilhabel M.B."/>
            <person name="Klostermeier U.C."/>
            <person name="Beiko R.G."/>
            <person name="Rosenstiel P."/>
            <person name="Hippler M."/>
            <person name="Laroche J."/>
        </authorList>
    </citation>
    <scope>NUCLEOTIDE SEQUENCE [LARGE SCALE GENOMIC DNA]</scope>
    <source>
        <strain evidence="3 4">CCMP1005</strain>
    </source>
</reference>
<dbReference type="PROSITE" id="PS50020">
    <property type="entry name" value="WW_DOMAIN_2"/>
    <property type="match status" value="1"/>
</dbReference>
<feature type="compositionally biased region" description="Basic and acidic residues" evidence="1">
    <location>
        <begin position="333"/>
        <end position="342"/>
    </location>
</feature>
<proteinExistence type="predicted"/>
<dbReference type="CDD" id="cd00201">
    <property type="entry name" value="WW"/>
    <property type="match status" value="1"/>
</dbReference>
<feature type="region of interest" description="Disordered" evidence="1">
    <location>
        <begin position="131"/>
        <end position="392"/>
    </location>
</feature>
<evidence type="ECO:0000259" key="2">
    <source>
        <dbReference type="PROSITE" id="PS50020"/>
    </source>
</evidence>
<protein>
    <recommendedName>
        <fullName evidence="2">WW domain-containing protein</fullName>
    </recommendedName>
</protein>
<dbReference type="EMBL" id="AGNL01045539">
    <property type="protein sequence ID" value="EJK48683.1"/>
    <property type="molecule type" value="Genomic_DNA"/>
</dbReference>
<accession>K0R5Z0</accession>
<comment type="caution">
    <text evidence="3">The sequence shown here is derived from an EMBL/GenBank/DDBJ whole genome shotgun (WGS) entry which is preliminary data.</text>
</comment>
<evidence type="ECO:0000313" key="3">
    <source>
        <dbReference type="EMBL" id="EJK48683.1"/>
    </source>
</evidence>
<dbReference type="InterPro" id="IPR036020">
    <property type="entry name" value="WW_dom_sf"/>
</dbReference>
<feature type="compositionally biased region" description="Low complexity" evidence="1">
    <location>
        <begin position="149"/>
        <end position="165"/>
    </location>
</feature>